<name>A0A5N5E1G7_RHOER</name>
<evidence type="ECO:0000313" key="3">
    <source>
        <dbReference type="Proteomes" id="UP000325576"/>
    </source>
</evidence>
<evidence type="ECO:0000256" key="1">
    <source>
        <dbReference type="SAM" id="SignalP"/>
    </source>
</evidence>
<proteinExistence type="predicted"/>
<dbReference type="EMBL" id="MRBO01000492">
    <property type="protein sequence ID" value="KAB2583873.1"/>
    <property type="molecule type" value="Genomic_DNA"/>
</dbReference>
<gene>
    <name evidence="2" type="ORF">BS297_18370</name>
</gene>
<dbReference type="PANTHER" id="PTHR32015">
    <property type="entry name" value="FASTING INDUCED LIPASE"/>
    <property type="match status" value="1"/>
</dbReference>
<sequence length="339" mass="34959">MAGVKRSVGLTFSVAVALLIGAPPAISAAAPTLPSASADAMDVPLDIGPGQATRSVATAYAHAHPGSAPAGSNDFGCEPSATHPRPVVLAHGTDTEAYADWAALSPALAADGYCVFALNYGGAIKEEDGDVAHETYGVGDIVGSATAFGSFVDQVLTATGADKVDVIGYSQGATVTRYYVNKMGGDAYVDHWVGLASPTYGGVMFGLVPIVRAIPGGEDFVEDVFSRAVREQMQGSDTLNALNDGGDTVPGVRYTTIGSTVDEMIQPSSNIALRDAGAENIVLQDLCPSNLTGHFRMPYDPYVIDVIRTVLDPDAERHASCSAVPLGTDIPQVVIDANS</sequence>
<keyword evidence="1" id="KW-0732">Signal</keyword>
<feature type="signal peptide" evidence="1">
    <location>
        <begin position="1"/>
        <end position="28"/>
    </location>
</feature>
<evidence type="ECO:0000313" key="2">
    <source>
        <dbReference type="EMBL" id="KAB2583873.1"/>
    </source>
</evidence>
<dbReference type="AlphaFoldDB" id="A0A5N5E1G7"/>
<accession>A0A5N5E1G7</accession>
<dbReference type="InterPro" id="IPR002918">
    <property type="entry name" value="Lipase_EstA/Esterase_EstB"/>
</dbReference>
<feature type="chain" id="PRO_5038504259" evidence="1">
    <location>
        <begin position="29"/>
        <end position="339"/>
    </location>
</feature>
<dbReference type="GO" id="GO:0016298">
    <property type="term" value="F:lipase activity"/>
    <property type="evidence" value="ECO:0007669"/>
    <property type="project" value="TreeGrafter"/>
</dbReference>
<comment type="caution">
    <text evidence="2">The sequence shown here is derived from an EMBL/GenBank/DDBJ whole genome shotgun (WGS) entry which is preliminary data.</text>
</comment>
<dbReference type="PANTHER" id="PTHR32015:SF1">
    <property type="entry name" value="LIPASE"/>
    <property type="match status" value="1"/>
</dbReference>
<dbReference type="GO" id="GO:0016042">
    <property type="term" value="P:lipid catabolic process"/>
    <property type="evidence" value="ECO:0007669"/>
    <property type="project" value="InterPro"/>
</dbReference>
<reference evidence="2 3" key="1">
    <citation type="journal article" date="2017" name="Poromechanics V (2013)">
        <title>Genomic Characterization of the Arsenic-Tolerant Actinobacterium, &lt;i&gt;Rhodococcus erythropolis&lt;/i&gt; S43.</title>
        <authorList>
            <person name="Retamal-Morales G."/>
            <person name="Mehnert M."/>
            <person name="Schwabe R."/>
            <person name="Tischler D."/>
            <person name="Schloemann M."/>
            <person name="Levican G.J."/>
        </authorList>
    </citation>
    <scope>NUCLEOTIDE SEQUENCE [LARGE SCALE GENOMIC DNA]</scope>
    <source>
        <strain evidence="2 3">S43</strain>
    </source>
</reference>
<dbReference type="Pfam" id="PF01674">
    <property type="entry name" value="Lipase_2"/>
    <property type="match status" value="1"/>
</dbReference>
<dbReference type="SUPFAM" id="SSF53474">
    <property type="entry name" value="alpha/beta-Hydrolases"/>
    <property type="match status" value="1"/>
</dbReference>
<protein>
    <submittedName>
        <fullName evidence="2">Lipase</fullName>
    </submittedName>
</protein>
<organism evidence="2 3">
    <name type="scientific">Rhodococcus erythropolis</name>
    <name type="common">Arthrobacter picolinophilus</name>
    <dbReference type="NCBI Taxonomy" id="1833"/>
    <lineage>
        <taxon>Bacteria</taxon>
        <taxon>Bacillati</taxon>
        <taxon>Actinomycetota</taxon>
        <taxon>Actinomycetes</taxon>
        <taxon>Mycobacteriales</taxon>
        <taxon>Nocardiaceae</taxon>
        <taxon>Rhodococcus</taxon>
        <taxon>Rhodococcus erythropolis group</taxon>
    </lineage>
</organism>
<dbReference type="Gene3D" id="3.40.50.1820">
    <property type="entry name" value="alpha/beta hydrolase"/>
    <property type="match status" value="1"/>
</dbReference>
<dbReference type="RefSeq" id="WP_141487304.1">
    <property type="nucleotide sequence ID" value="NZ_JBHTSI010000002.1"/>
</dbReference>
<dbReference type="InterPro" id="IPR029058">
    <property type="entry name" value="AB_hydrolase_fold"/>
</dbReference>
<dbReference type="Proteomes" id="UP000325576">
    <property type="component" value="Unassembled WGS sequence"/>
</dbReference>